<feature type="transmembrane region" description="Helical" evidence="7">
    <location>
        <begin position="31"/>
        <end position="52"/>
    </location>
</feature>
<protein>
    <submittedName>
        <fullName evidence="9">Cytochrome c oxidase subunit 3</fullName>
    </submittedName>
</protein>
<accession>A0AAU7KTV2</accession>
<dbReference type="GO" id="GO:0019646">
    <property type="term" value="P:aerobic electron transport chain"/>
    <property type="evidence" value="ECO:0007669"/>
    <property type="project" value="InterPro"/>
</dbReference>
<proteinExistence type="inferred from homology"/>
<dbReference type="RefSeq" id="WP_348814997.1">
    <property type="nucleotide sequence ID" value="NZ_CP098828.1"/>
</dbReference>
<evidence type="ECO:0000256" key="3">
    <source>
        <dbReference type="ARBA" id="ARBA00022692"/>
    </source>
</evidence>
<dbReference type="InterPro" id="IPR013833">
    <property type="entry name" value="Cyt_c_oxidase_su3_a-hlx"/>
</dbReference>
<evidence type="ECO:0000256" key="4">
    <source>
        <dbReference type="ARBA" id="ARBA00022989"/>
    </source>
</evidence>
<sequence>MNLDRGACELPGSGLPNPGWGPLSGLPGNPLIWVLIISELLVFAAFFGVFAWQRVLDPVGFIAGQRHLEPLIGGLNTLVLLTSGLAAAMAVTQSQCPPHALRERRIRQWLALAAVLGMAFCLIKAVEYHLEFFTGPLPDSGNFFTFYIGLTGFHAAHVIFGLCLLGVAIWRPRADTVETVCAFWHMVDLIWVLLYPLLYLVR</sequence>
<name>A0AAU7KTV2_9GAMM</name>
<dbReference type="PANTHER" id="PTHR11403:SF6">
    <property type="entry name" value="NITRIC OXIDE REDUCTASE SUBUNIT E"/>
    <property type="match status" value="1"/>
</dbReference>
<dbReference type="EMBL" id="CP098828">
    <property type="protein sequence ID" value="XBO74967.1"/>
    <property type="molecule type" value="Genomic_DNA"/>
</dbReference>
<evidence type="ECO:0000259" key="8">
    <source>
        <dbReference type="PROSITE" id="PS50253"/>
    </source>
</evidence>
<dbReference type="PROSITE" id="PS50253">
    <property type="entry name" value="COX3"/>
    <property type="match status" value="1"/>
</dbReference>
<feature type="transmembrane region" description="Helical" evidence="7">
    <location>
        <begin position="182"/>
        <end position="201"/>
    </location>
</feature>
<evidence type="ECO:0000313" key="9">
    <source>
        <dbReference type="EMBL" id="XBO74967.1"/>
    </source>
</evidence>
<dbReference type="GO" id="GO:0004129">
    <property type="term" value="F:cytochrome-c oxidase activity"/>
    <property type="evidence" value="ECO:0007669"/>
    <property type="project" value="InterPro"/>
</dbReference>
<keyword evidence="4 7" id="KW-1133">Transmembrane helix</keyword>
<dbReference type="Gene3D" id="1.20.120.80">
    <property type="entry name" value="Cytochrome c oxidase, subunit III, four-helix bundle"/>
    <property type="match status" value="1"/>
</dbReference>
<feature type="domain" description="Heme-copper oxidase subunit III family profile" evidence="8">
    <location>
        <begin position="32"/>
        <end position="202"/>
    </location>
</feature>
<feature type="transmembrane region" description="Helical" evidence="7">
    <location>
        <begin position="146"/>
        <end position="170"/>
    </location>
</feature>
<evidence type="ECO:0000256" key="6">
    <source>
        <dbReference type="RuleBase" id="RU003376"/>
    </source>
</evidence>
<gene>
    <name evidence="9" type="ORF">NFG57_19530</name>
</gene>
<dbReference type="GO" id="GO:0005886">
    <property type="term" value="C:plasma membrane"/>
    <property type="evidence" value="ECO:0007669"/>
    <property type="project" value="UniProtKB-SubCell"/>
</dbReference>
<evidence type="ECO:0000256" key="7">
    <source>
        <dbReference type="SAM" id="Phobius"/>
    </source>
</evidence>
<evidence type="ECO:0000256" key="1">
    <source>
        <dbReference type="ARBA" id="ARBA00004141"/>
    </source>
</evidence>
<keyword evidence="5 7" id="KW-0472">Membrane</keyword>
<comment type="subcellular location">
    <subcellularLocation>
        <location evidence="6">Cell membrane</location>
        <topology evidence="6">Multi-pass membrane protein</topology>
    </subcellularLocation>
    <subcellularLocation>
        <location evidence="1">Membrane</location>
        <topology evidence="1">Multi-pass membrane protein</topology>
    </subcellularLocation>
</comment>
<comment type="similarity">
    <text evidence="2 6">Belongs to the cytochrome c oxidase subunit 3 family.</text>
</comment>
<reference evidence="9" key="1">
    <citation type="submission" date="2022-06" db="EMBL/GenBank/DDBJ databases">
        <title>A novel DMS-producing enzyme.</title>
        <authorList>
            <person name="Zhang Y."/>
        </authorList>
    </citation>
    <scope>NUCLEOTIDE SEQUENCE</scope>
    <source>
        <strain evidence="9">H10-59</strain>
    </source>
</reference>
<dbReference type="InterPro" id="IPR035973">
    <property type="entry name" value="Cyt_c_oxidase_su3-like_sf"/>
</dbReference>
<dbReference type="SUPFAM" id="SSF81452">
    <property type="entry name" value="Cytochrome c oxidase subunit III-like"/>
    <property type="match status" value="1"/>
</dbReference>
<keyword evidence="3 6" id="KW-0812">Transmembrane</keyword>
<dbReference type="InterPro" id="IPR024791">
    <property type="entry name" value="Cyt_c/ubiquinol_Oxase_su3"/>
</dbReference>
<dbReference type="AlphaFoldDB" id="A0AAU7KTV2"/>
<organism evidence="9">
    <name type="scientific">Halomonas sp. H10-59</name>
    <dbReference type="NCBI Taxonomy" id="2950874"/>
    <lineage>
        <taxon>Bacteria</taxon>
        <taxon>Pseudomonadati</taxon>
        <taxon>Pseudomonadota</taxon>
        <taxon>Gammaproteobacteria</taxon>
        <taxon>Oceanospirillales</taxon>
        <taxon>Halomonadaceae</taxon>
        <taxon>Halomonas</taxon>
    </lineage>
</organism>
<dbReference type="PANTHER" id="PTHR11403">
    <property type="entry name" value="CYTOCHROME C OXIDASE SUBUNIT III"/>
    <property type="match status" value="1"/>
</dbReference>
<evidence type="ECO:0000256" key="5">
    <source>
        <dbReference type="ARBA" id="ARBA00023136"/>
    </source>
</evidence>
<dbReference type="Pfam" id="PF00510">
    <property type="entry name" value="COX3"/>
    <property type="match status" value="1"/>
</dbReference>
<evidence type="ECO:0000256" key="2">
    <source>
        <dbReference type="ARBA" id="ARBA00010581"/>
    </source>
</evidence>
<dbReference type="InterPro" id="IPR000298">
    <property type="entry name" value="Cyt_c_oxidase-like_su3"/>
</dbReference>
<feature type="transmembrane region" description="Helical" evidence="7">
    <location>
        <begin position="109"/>
        <end position="126"/>
    </location>
</feature>